<dbReference type="InterPro" id="IPR029063">
    <property type="entry name" value="SAM-dependent_MTases_sf"/>
</dbReference>
<dbReference type="Proteomes" id="UP000245430">
    <property type="component" value="Unassembled WGS sequence"/>
</dbReference>
<dbReference type="EMBL" id="QGGP01000005">
    <property type="protein sequence ID" value="PWK18217.1"/>
    <property type="molecule type" value="Genomic_DNA"/>
</dbReference>
<evidence type="ECO:0000313" key="2">
    <source>
        <dbReference type="Proteomes" id="UP000245430"/>
    </source>
</evidence>
<comment type="caution">
    <text evidence="1">The sequence shown here is derived from an EMBL/GenBank/DDBJ whole genome shotgun (WGS) entry which is preliminary data.</text>
</comment>
<dbReference type="SUPFAM" id="SSF53335">
    <property type="entry name" value="S-adenosyl-L-methionine-dependent methyltransferases"/>
    <property type="match status" value="1"/>
</dbReference>
<organism evidence="1 2">
    <name type="scientific">Xanthomarina spongicola</name>
    <dbReference type="NCBI Taxonomy" id="570520"/>
    <lineage>
        <taxon>Bacteria</taxon>
        <taxon>Pseudomonadati</taxon>
        <taxon>Bacteroidota</taxon>
        <taxon>Flavobacteriia</taxon>
        <taxon>Flavobacteriales</taxon>
        <taxon>Flavobacteriaceae</taxon>
        <taxon>Xanthomarina</taxon>
    </lineage>
</organism>
<sequence>MTHKKAHPASFRDPSGFMFVEEGIVKRQINPIYFKQYQALKDSEFFNTLFKSNLLIPHEELSHSSEQIIIQPEQIPFITYPYEWCFNQYKEAALLTLKLQKYSLEKGFSLKDASAFNVTFHKGKAIFIDTLSFDFYIENSPWRAYKQFVSHFLGPLLMAHYHGAQSLKLMSNYIDGIPLNMIASMLPFKSKLNPFLYSNIHLLAKFEDKYHEDYKGESKVKSLSKKAQLNIIQSLYDFIKKLSLKEHSEWGNYYNKTNYSDAAFNLKSDIINNWISKLNVKTVIDVGGNDGTFVRRITSNLEQALVCDIDNNAVDYNYKTIKENKERFMLPFVLDVLNPSASIGFNNEERTSFIERITKYQPDITLALAVIHHMSLSENVTFEMSAQFFAKFSKHLIIEFPKREDSWVQRLLNNKADFKDYFGFYNIENFEKAYTNYFEIIEKKPIENSERVMYLLKTKHYKNY</sequence>
<proteinExistence type="predicted"/>
<dbReference type="Gene3D" id="3.40.50.150">
    <property type="entry name" value="Vaccinia Virus protein VP39"/>
    <property type="match status" value="1"/>
</dbReference>
<dbReference type="OrthoDB" id="9765084at2"/>
<reference evidence="1 2" key="1">
    <citation type="submission" date="2018-05" db="EMBL/GenBank/DDBJ databases">
        <title>Genomic Encyclopedia of Archaeal and Bacterial Type Strains, Phase II (KMG-II): from individual species to whole genera.</title>
        <authorList>
            <person name="Goeker M."/>
        </authorList>
    </citation>
    <scope>NUCLEOTIDE SEQUENCE [LARGE SCALE GENOMIC DNA]</scope>
    <source>
        <strain evidence="1 2">DSM 22637</strain>
    </source>
</reference>
<dbReference type="RefSeq" id="WP_109682626.1">
    <property type="nucleotide sequence ID" value="NZ_QGGP01000005.1"/>
</dbReference>
<gene>
    <name evidence="1" type="ORF">LX78_02126</name>
</gene>
<name>A0A316DIY9_9FLAO</name>
<keyword evidence="2" id="KW-1185">Reference proteome</keyword>
<accession>A0A316DIY9</accession>
<protein>
    <submittedName>
        <fullName evidence="1">Spermine/spermidine synthase</fullName>
    </submittedName>
</protein>
<dbReference type="AlphaFoldDB" id="A0A316DIY9"/>
<evidence type="ECO:0000313" key="1">
    <source>
        <dbReference type="EMBL" id="PWK18217.1"/>
    </source>
</evidence>